<name>A0ABD2NEW4_9CUCU</name>
<dbReference type="InterPro" id="IPR004119">
    <property type="entry name" value="EcKL"/>
</dbReference>
<proteinExistence type="predicted"/>
<dbReference type="SMART" id="SM00587">
    <property type="entry name" value="CHK"/>
    <property type="match status" value="1"/>
</dbReference>
<organism evidence="2 3">
    <name type="scientific">Cryptolaemus montrouzieri</name>
    <dbReference type="NCBI Taxonomy" id="559131"/>
    <lineage>
        <taxon>Eukaryota</taxon>
        <taxon>Metazoa</taxon>
        <taxon>Ecdysozoa</taxon>
        <taxon>Arthropoda</taxon>
        <taxon>Hexapoda</taxon>
        <taxon>Insecta</taxon>
        <taxon>Pterygota</taxon>
        <taxon>Neoptera</taxon>
        <taxon>Endopterygota</taxon>
        <taxon>Coleoptera</taxon>
        <taxon>Polyphaga</taxon>
        <taxon>Cucujiformia</taxon>
        <taxon>Coccinelloidea</taxon>
        <taxon>Coccinellidae</taxon>
        <taxon>Scymninae</taxon>
        <taxon>Scymnini</taxon>
        <taxon>Cryptolaemus</taxon>
    </lineage>
</organism>
<feature type="domain" description="CHK kinase-like" evidence="1">
    <location>
        <begin position="109"/>
        <end position="299"/>
    </location>
</feature>
<evidence type="ECO:0000259" key="1">
    <source>
        <dbReference type="SMART" id="SM00587"/>
    </source>
</evidence>
<dbReference type="PANTHER" id="PTHR11012">
    <property type="entry name" value="PROTEIN KINASE-LIKE DOMAIN-CONTAINING"/>
    <property type="match status" value="1"/>
</dbReference>
<dbReference type="Pfam" id="PF02958">
    <property type="entry name" value="EcKL"/>
    <property type="match status" value="1"/>
</dbReference>
<evidence type="ECO:0000313" key="3">
    <source>
        <dbReference type="Proteomes" id="UP001516400"/>
    </source>
</evidence>
<dbReference type="SUPFAM" id="SSF56112">
    <property type="entry name" value="Protein kinase-like (PK-like)"/>
    <property type="match status" value="1"/>
</dbReference>
<dbReference type="EMBL" id="JABFTP020000103">
    <property type="protein sequence ID" value="KAL3277104.1"/>
    <property type="molecule type" value="Genomic_DNA"/>
</dbReference>
<dbReference type="Gene3D" id="3.90.1200.10">
    <property type="match status" value="1"/>
</dbReference>
<evidence type="ECO:0000313" key="2">
    <source>
        <dbReference type="EMBL" id="KAL3277104.1"/>
    </source>
</evidence>
<protein>
    <recommendedName>
        <fullName evidence="1">CHK kinase-like domain-containing protein</fullName>
    </recommendedName>
</protein>
<dbReference type="InterPro" id="IPR011009">
    <property type="entry name" value="Kinase-like_dom_sf"/>
</dbReference>
<reference evidence="2 3" key="1">
    <citation type="journal article" date="2021" name="BMC Biol.">
        <title>Horizontally acquired antibacterial genes associated with adaptive radiation of ladybird beetles.</title>
        <authorList>
            <person name="Li H.S."/>
            <person name="Tang X.F."/>
            <person name="Huang Y.H."/>
            <person name="Xu Z.Y."/>
            <person name="Chen M.L."/>
            <person name="Du X.Y."/>
            <person name="Qiu B.Y."/>
            <person name="Chen P.T."/>
            <person name="Zhang W."/>
            <person name="Slipinski A."/>
            <person name="Escalona H.E."/>
            <person name="Waterhouse R.M."/>
            <person name="Zwick A."/>
            <person name="Pang H."/>
        </authorList>
    </citation>
    <scope>NUCLEOTIDE SEQUENCE [LARGE SCALE GENOMIC DNA]</scope>
    <source>
        <strain evidence="2">SYSU2018</strain>
    </source>
</reference>
<gene>
    <name evidence="2" type="ORF">HHI36_012462</name>
</gene>
<dbReference type="InterPro" id="IPR015897">
    <property type="entry name" value="CHK_kinase-like"/>
</dbReference>
<dbReference type="AlphaFoldDB" id="A0ABD2NEW4"/>
<dbReference type="PANTHER" id="PTHR11012:SF30">
    <property type="entry name" value="PROTEIN KINASE-LIKE DOMAIN-CONTAINING"/>
    <property type="match status" value="1"/>
</dbReference>
<accession>A0ABD2NEW4</accession>
<dbReference type="Proteomes" id="UP001516400">
    <property type="component" value="Unassembled WGS sequence"/>
</dbReference>
<comment type="caution">
    <text evidence="2">The sequence shown here is derived from an EMBL/GenBank/DDBJ whole genome shotgun (WGS) entry which is preliminary data.</text>
</comment>
<sequence>MEELGETNYRIEVDGKSEVGDNYMGEVIFFRIISLDSKHEYSFVMKTAKKSEELRKKVPIEEAYTRELFMYSKIFQYFREFIQEVNPEFEFDFVPKVYSLDSSPQQETLIFENLRTNGFKLHDRKKPWNLDHSLEAMKSYGKFHALSLAVRDQKPDIYKNLTKDLKVFEVFDNDKLMRSFYEKPLRNAIQLLKNANRNDLAIKYEENFDSVLSTPTEEEDKLVICHSDCWNNNFMFKYQDGDEETPSKLVLLDFQLSTLDTPVKDLVFNIYTTCDKSVLDHLDLLLVTYYETLSTSIRSLGSNPDEIFTFEQLNQLWKKYSKFGALISLILVKLELIDKADAPDLTKLTEDDVKCEDWYNIKPKDLEEYNRRVLDVYIHHGERFL</sequence>
<keyword evidence="3" id="KW-1185">Reference proteome</keyword>